<gene>
    <name evidence="4" type="ORF">EHI8A_021570</name>
</gene>
<dbReference type="AlphaFoldDB" id="M3TU89"/>
<dbReference type="Pfam" id="PF10557">
    <property type="entry name" value="Cullin_Nedd8"/>
    <property type="match status" value="1"/>
</dbReference>
<dbReference type="InterPro" id="IPR016159">
    <property type="entry name" value="Cullin_repeat-like_dom_sf"/>
</dbReference>
<dbReference type="PROSITE" id="PS50069">
    <property type="entry name" value="CULLIN_2"/>
    <property type="match status" value="1"/>
</dbReference>
<dbReference type="InterPro" id="IPR019559">
    <property type="entry name" value="Cullin_neddylation_domain"/>
</dbReference>
<dbReference type="FunFam" id="1.10.10.10:FF:000979">
    <property type="entry name" value="Cullin-1, putative"/>
    <property type="match status" value="1"/>
</dbReference>
<evidence type="ECO:0000313" key="4">
    <source>
        <dbReference type="EMBL" id="EMH72835.1"/>
    </source>
</evidence>
<protein>
    <submittedName>
        <fullName evidence="4">Cullin family protein</fullName>
    </submittedName>
</protein>
<comment type="pathway">
    <text evidence="1">Protein modification; protein ubiquitination.</text>
</comment>
<dbReference type="GO" id="GO:0006511">
    <property type="term" value="P:ubiquitin-dependent protein catabolic process"/>
    <property type="evidence" value="ECO:0007669"/>
    <property type="project" value="InterPro"/>
</dbReference>
<dbReference type="GO" id="GO:0031625">
    <property type="term" value="F:ubiquitin protein ligase binding"/>
    <property type="evidence" value="ECO:0007669"/>
    <property type="project" value="InterPro"/>
</dbReference>
<dbReference type="Gene3D" id="3.30.230.130">
    <property type="entry name" value="Cullin, Chain C, Domain 2"/>
    <property type="match status" value="1"/>
</dbReference>
<dbReference type="VEuPathDB" id="AmoebaDB:EHI8A_021570"/>
<dbReference type="InterPro" id="IPR059120">
    <property type="entry name" value="Cullin-like_AB"/>
</dbReference>
<dbReference type="InterPro" id="IPR016158">
    <property type="entry name" value="Cullin_homology"/>
</dbReference>
<dbReference type="UniPathway" id="UPA00143"/>
<dbReference type="Gene3D" id="1.10.10.10">
    <property type="entry name" value="Winged helix-like DNA-binding domain superfamily/Winged helix DNA-binding domain"/>
    <property type="match status" value="1"/>
</dbReference>
<evidence type="ECO:0000256" key="1">
    <source>
        <dbReference type="ARBA" id="ARBA00004906"/>
    </source>
</evidence>
<dbReference type="SMART" id="SM00884">
    <property type="entry name" value="Cullin_Nedd8"/>
    <property type="match status" value="1"/>
</dbReference>
<name>M3TU89_ENTH1</name>
<dbReference type="SUPFAM" id="SSF74788">
    <property type="entry name" value="Cullin repeat-like"/>
    <property type="match status" value="1"/>
</dbReference>
<dbReference type="InterPro" id="IPR036317">
    <property type="entry name" value="Cullin_homology_sf"/>
</dbReference>
<dbReference type="InterPro" id="IPR036390">
    <property type="entry name" value="WH_DNA-bd_sf"/>
</dbReference>
<dbReference type="OrthoDB" id="27073at2759"/>
<reference evidence="4 5" key="1">
    <citation type="submission" date="2013-01" db="EMBL/GenBank/DDBJ databases">
        <authorList>
            <person name="Hannick L."/>
            <person name="Zafar N."/>
            <person name="Lorenzi H."/>
            <person name="Ali I.A."/>
            <person name="Petri W.P."/>
            <person name="Caler E."/>
        </authorList>
    </citation>
    <scope>NUCLEOTIDE SEQUENCE [LARGE SCALE GENOMIC DNA]</scope>
    <source>
        <strain evidence="5">HM3:IMSS-B</strain>
    </source>
</reference>
<dbReference type="Gene3D" id="1.20.1310.10">
    <property type="entry name" value="Cullin Repeats"/>
    <property type="match status" value="1"/>
</dbReference>
<organism evidence="4 5">
    <name type="scientific">Entamoeba histolytica HM-1:IMSS-B</name>
    <dbReference type="NCBI Taxonomy" id="885319"/>
    <lineage>
        <taxon>Eukaryota</taxon>
        <taxon>Amoebozoa</taxon>
        <taxon>Evosea</taxon>
        <taxon>Archamoebae</taxon>
        <taxon>Mastigamoebida</taxon>
        <taxon>Entamoebidae</taxon>
        <taxon>Entamoeba</taxon>
    </lineage>
</organism>
<accession>M3TU89</accession>
<dbReference type="InterPro" id="IPR036388">
    <property type="entry name" value="WH-like_DNA-bd_sf"/>
</dbReference>
<evidence type="ECO:0000256" key="2">
    <source>
        <dbReference type="PROSITE-ProRule" id="PRU00330"/>
    </source>
</evidence>
<dbReference type="SUPFAM" id="SSF75632">
    <property type="entry name" value="Cullin homology domain"/>
    <property type="match status" value="1"/>
</dbReference>
<evidence type="ECO:0000259" key="3">
    <source>
        <dbReference type="PROSITE" id="PS50069"/>
    </source>
</evidence>
<evidence type="ECO:0000313" key="5">
    <source>
        <dbReference type="Proteomes" id="UP000030781"/>
    </source>
</evidence>
<proteinExistence type="inferred from homology"/>
<feature type="domain" description="Cullin family profile" evidence="3">
    <location>
        <begin position="424"/>
        <end position="642"/>
    </location>
</feature>
<dbReference type="EMBL" id="KB611449">
    <property type="protein sequence ID" value="EMH72835.1"/>
    <property type="molecule type" value="Genomic_DNA"/>
</dbReference>
<dbReference type="InterPro" id="IPR045093">
    <property type="entry name" value="Cullin"/>
</dbReference>
<comment type="similarity">
    <text evidence="2">Belongs to the cullin family.</text>
</comment>
<sequence>MRQQKSVFNIIFIGFNLKNLKKKKINKLMPPKKSKIHINENELKENNDNNKENIIKQQINEGKYQIIDKSFEVLEPFFQKIEQRKGFGMKEAIIYHSEIFDLYIKLDTGINEELNNYIKQKIEERITKLFNYFSEFVMQKSLDKFVSSLRDTLDLIKIVSPEIIRVFSSYDESVGINEQVTTLIKRKRIEFIKSIKDKMDIIDKLVEVWRLSRKGESVDVSVVCDVLEFYKEYLPSLQEYKKMSKEFYDTLIIKSIDKYKEISDVYYQNGLKKYLELFGCFYCEEKDRIKRGRIDNNVEEILLTNLLKIIKKQENKVNSSIEEIVRDKNFALLKRIDELFIENNQETVLNNTVKSIKSLLLNMIIGKISLDNIKESVELIIEIFNLWKQFFHCFNCKGKAKMENLFKEVLIEQSNYINDKDNIIIPTLLSRYINLIIRKNSMVCVDSDSVNNTIEIVFKIGEFIVNKDIFCHFICKNFIERLILMNSNEENEEILMKHMRNFDRLGVMKMIKIQTEYNQSIGYSQQYSQESKSNNFNCLVFGGLNVYLKDKYQMKIDSMTTERFDSFTRFYIKKKPTQKLTMCLEKSSGIIKYNQKYFITATLPQMMILLLFNTHNILKISEIALDLNLPSSFVKNAISGIIHKQVLCQNTSLIENETQVSVNTNFNLKVRKISVMMVLKKLISQTQQEQIKKDDNDEDEILKLRENLLKCTIVRIMKHSKVMSCQQLIQQTITVVQKTFKAHVNVIRRVIEILIDQNFLMRDGQDIQYVA</sequence>
<dbReference type="Pfam" id="PF26557">
    <property type="entry name" value="Cullin_AB"/>
    <property type="match status" value="1"/>
</dbReference>
<dbReference type="Proteomes" id="UP000030781">
    <property type="component" value="Unassembled WGS sequence"/>
</dbReference>
<dbReference type="PANTHER" id="PTHR11932">
    <property type="entry name" value="CULLIN"/>
    <property type="match status" value="1"/>
</dbReference>
<dbReference type="GO" id="GO:0016567">
    <property type="term" value="P:protein ubiquitination"/>
    <property type="evidence" value="ECO:0007669"/>
    <property type="project" value="UniProtKB-UniPathway"/>
</dbReference>
<dbReference type="SUPFAM" id="SSF46785">
    <property type="entry name" value="Winged helix' DNA-binding domain"/>
    <property type="match status" value="1"/>
</dbReference>